<gene>
    <name evidence="4" type="ORF">GCM10023353_11040</name>
</gene>
<keyword evidence="1" id="KW-1133">Transmembrane helix</keyword>
<reference evidence="5" key="1">
    <citation type="journal article" date="2019" name="Int. J. Syst. Evol. Microbiol.">
        <title>The Global Catalogue of Microorganisms (GCM) 10K type strain sequencing project: providing services to taxonomists for standard genome sequencing and annotation.</title>
        <authorList>
            <consortium name="The Broad Institute Genomics Platform"/>
            <consortium name="The Broad Institute Genome Sequencing Center for Infectious Disease"/>
            <person name="Wu L."/>
            <person name="Ma J."/>
        </authorList>
    </citation>
    <scope>NUCLEOTIDE SEQUENCE [LARGE SCALE GENOMIC DNA]</scope>
    <source>
        <strain evidence="5">JCM 18542</strain>
    </source>
</reference>
<evidence type="ECO:0000313" key="5">
    <source>
        <dbReference type="Proteomes" id="UP001500839"/>
    </source>
</evidence>
<organism evidence="4 5">
    <name type="scientific">Tomitella cavernea</name>
    <dbReference type="NCBI Taxonomy" id="1387982"/>
    <lineage>
        <taxon>Bacteria</taxon>
        <taxon>Bacillati</taxon>
        <taxon>Actinomycetota</taxon>
        <taxon>Actinomycetes</taxon>
        <taxon>Mycobacteriales</taxon>
        <taxon>Tomitella</taxon>
    </lineage>
</organism>
<dbReference type="Proteomes" id="UP001500839">
    <property type="component" value="Unassembled WGS sequence"/>
</dbReference>
<dbReference type="NCBIfam" id="TIGR00996">
    <property type="entry name" value="Mtu_fam_mce"/>
    <property type="match status" value="1"/>
</dbReference>
<dbReference type="InterPro" id="IPR052336">
    <property type="entry name" value="MlaD_Phospholipid_Transporter"/>
</dbReference>
<dbReference type="Pfam" id="PF02470">
    <property type="entry name" value="MlaD"/>
    <property type="match status" value="1"/>
</dbReference>
<protein>
    <submittedName>
        <fullName evidence="4">MCE family protein</fullName>
    </submittedName>
</protein>
<dbReference type="Pfam" id="PF11887">
    <property type="entry name" value="Mce4_CUP1"/>
    <property type="match status" value="1"/>
</dbReference>
<evidence type="ECO:0000259" key="2">
    <source>
        <dbReference type="Pfam" id="PF02470"/>
    </source>
</evidence>
<accession>A0ABP9CEE9</accession>
<evidence type="ECO:0000313" key="4">
    <source>
        <dbReference type="EMBL" id="GAA4809001.1"/>
    </source>
</evidence>
<evidence type="ECO:0000256" key="1">
    <source>
        <dbReference type="SAM" id="Phobius"/>
    </source>
</evidence>
<dbReference type="InterPro" id="IPR003399">
    <property type="entry name" value="Mce/MlaD"/>
</dbReference>
<feature type="transmembrane region" description="Helical" evidence="1">
    <location>
        <begin position="12"/>
        <end position="31"/>
    </location>
</feature>
<dbReference type="PANTHER" id="PTHR33371">
    <property type="entry name" value="INTERMEMBRANE PHOSPHOLIPID TRANSPORT SYSTEM BINDING PROTEIN MLAD-RELATED"/>
    <property type="match status" value="1"/>
</dbReference>
<sequence length="346" mass="37244">MNKTPLKFTALKLGVFTLVMLLILAGLVVVFSQYRTGTTEDYHAVFENASSLESGDKVAIAGVTVGTVTGVHITDDNLAMVDFNVDDMYELSTTTEVAVRYKDLVGNRYVELIKGAEPGTPLGVGATIPTERTESALDLDTLLGGFKPLFKALDPEQVNMLAKSLIDVFQGQGQQLVSLLGSTSSFSKTLADRDQLIGDVIDNLNAVLGTMDQHKQEFSGIVDNVQKVVSTLSASRDAVVGGISSINDASGTMASLLEDTRPDLKSDVAELDRLMGLLSTDEATSEFDWVLSNMPAAFRQVVRVGTYGAFFNFYLCGVTFKVGDENNPIYIPLKNQTTGRCAPVDD</sequence>
<proteinExistence type="predicted"/>
<evidence type="ECO:0000259" key="3">
    <source>
        <dbReference type="Pfam" id="PF11887"/>
    </source>
</evidence>
<dbReference type="RefSeq" id="WP_200170827.1">
    <property type="nucleotide sequence ID" value="NZ_BAABKQ010000001.1"/>
</dbReference>
<feature type="domain" description="Mammalian cell entry C-terminal" evidence="3">
    <location>
        <begin position="121"/>
        <end position="332"/>
    </location>
</feature>
<dbReference type="InterPro" id="IPR005693">
    <property type="entry name" value="Mce"/>
</dbReference>
<dbReference type="PANTHER" id="PTHR33371:SF17">
    <property type="entry name" value="MCE-FAMILY PROTEIN MCE1B"/>
    <property type="match status" value="1"/>
</dbReference>
<dbReference type="EMBL" id="BAABKQ010000001">
    <property type="protein sequence ID" value="GAA4809001.1"/>
    <property type="molecule type" value="Genomic_DNA"/>
</dbReference>
<name>A0ABP9CEE9_9ACTN</name>
<dbReference type="InterPro" id="IPR024516">
    <property type="entry name" value="Mce_C"/>
</dbReference>
<feature type="domain" description="Mce/MlaD" evidence="2">
    <location>
        <begin position="40"/>
        <end position="115"/>
    </location>
</feature>
<keyword evidence="1" id="KW-0812">Transmembrane</keyword>
<keyword evidence="1" id="KW-0472">Membrane</keyword>
<keyword evidence="5" id="KW-1185">Reference proteome</keyword>
<comment type="caution">
    <text evidence="4">The sequence shown here is derived from an EMBL/GenBank/DDBJ whole genome shotgun (WGS) entry which is preliminary data.</text>
</comment>